<dbReference type="CDD" id="cd00130">
    <property type="entry name" value="PAS"/>
    <property type="match status" value="1"/>
</dbReference>
<dbReference type="Proteomes" id="UP000198729">
    <property type="component" value="Unassembled WGS sequence"/>
</dbReference>
<dbReference type="PRINTS" id="PR00344">
    <property type="entry name" value="BCTRLSENSOR"/>
</dbReference>
<proteinExistence type="predicted"/>
<dbReference type="EC" id="2.7.13.3" evidence="2"/>
<evidence type="ECO:0000256" key="2">
    <source>
        <dbReference type="ARBA" id="ARBA00012438"/>
    </source>
</evidence>
<feature type="coiled-coil region" evidence="4">
    <location>
        <begin position="43"/>
        <end position="70"/>
    </location>
</feature>
<reference evidence="7 8" key="1">
    <citation type="submission" date="2016-10" db="EMBL/GenBank/DDBJ databases">
        <authorList>
            <person name="de Groot N.N."/>
        </authorList>
    </citation>
    <scope>NUCLEOTIDE SEQUENCE [LARGE SCALE GENOMIC DNA]</scope>
    <source>
        <strain evidence="7">1</strain>
    </source>
</reference>
<dbReference type="InterPro" id="IPR005467">
    <property type="entry name" value="His_kinase_dom"/>
</dbReference>
<dbReference type="PROSITE" id="PS50112">
    <property type="entry name" value="PAS"/>
    <property type="match status" value="1"/>
</dbReference>
<dbReference type="Gene3D" id="3.30.565.10">
    <property type="entry name" value="Histidine kinase-like ATPase, C-terminal domain"/>
    <property type="match status" value="1"/>
</dbReference>
<dbReference type="Pfam" id="PF13188">
    <property type="entry name" value="PAS_8"/>
    <property type="match status" value="1"/>
</dbReference>
<dbReference type="CDD" id="cd00082">
    <property type="entry name" value="HisKA"/>
    <property type="match status" value="1"/>
</dbReference>
<dbReference type="Pfam" id="PF00512">
    <property type="entry name" value="HisKA"/>
    <property type="match status" value="1"/>
</dbReference>
<keyword evidence="3" id="KW-0597">Phosphoprotein</keyword>
<dbReference type="Pfam" id="PF02518">
    <property type="entry name" value="HATPase_c"/>
    <property type="match status" value="1"/>
</dbReference>
<dbReference type="InterPro" id="IPR003594">
    <property type="entry name" value="HATPase_dom"/>
</dbReference>
<dbReference type="PROSITE" id="PS50109">
    <property type="entry name" value="HIS_KIN"/>
    <property type="match status" value="1"/>
</dbReference>
<dbReference type="STRING" id="51642.NSMM_150048"/>
<dbReference type="SUPFAM" id="SSF47384">
    <property type="entry name" value="Homodimeric domain of signal transducing histidine kinase"/>
    <property type="match status" value="1"/>
</dbReference>
<organism evidence="7 8">
    <name type="scientific">Nitrosomonas mobilis</name>
    <dbReference type="NCBI Taxonomy" id="51642"/>
    <lineage>
        <taxon>Bacteria</taxon>
        <taxon>Pseudomonadati</taxon>
        <taxon>Pseudomonadota</taxon>
        <taxon>Betaproteobacteria</taxon>
        <taxon>Nitrosomonadales</taxon>
        <taxon>Nitrosomonadaceae</taxon>
        <taxon>Nitrosomonas</taxon>
    </lineage>
</organism>
<name>A0A1G5SBX6_9PROT</name>
<dbReference type="Gene3D" id="3.30.450.20">
    <property type="entry name" value="PAS domain"/>
    <property type="match status" value="1"/>
</dbReference>
<evidence type="ECO:0000259" key="5">
    <source>
        <dbReference type="PROSITE" id="PS50109"/>
    </source>
</evidence>
<accession>A0A1G5SBX6</accession>
<dbReference type="PANTHER" id="PTHR43065:SF29">
    <property type="entry name" value="SENSOR PROTEIN KINASE FLES"/>
    <property type="match status" value="1"/>
</dbReference>
<comment type="catalytic activity">
    <reaction evidence="1">
        <text>ATP + protein L-histidine = ADP + protein N-phospho-L-histidine.</text>
        <dbReference type="EC" id="2.7.13.3"/>
    </reaction>
</comment>
<gene>
    <name evidence="7" type="primary">fleS</name>
    <name evidence="7" type="ORF">NSMM_150048</name>
</gene>
<evidence type="ECO:0000259" key="6">
    <source>
        <dbReference type="PROSITE" id="PS50112"/>
    </source>
</evidence>
<dbReference type="InterPro" id="IPR003661">
    <property type="entry name" value="HisK_dim/P_dom"/>
</dbReference>
<keyword evidence="8" id="KW-1185">Reference proteome</keyword>
<feature type="domain" description="Histidine kinase" evidence="5">
    <location>
        <begin position="199"/>
        <end position="406"/>
    </location>
</feature>
<dbReference type="InterPro" id="IPR035965">
    <property type="entry name" value="PAS-like_dom_sf"/>
</dbReference>
<evidence type="ECO:0000313" key="8">
    <source>
        <dbReference type="Proteomes" id="UP000198729"/>
    </source>
</evidence>
<dbReference type="SUPFAM" id="SSF55785">
    <property type="entry name" value="PYP-like sensor domain (PAS domain)"/>
    <property type="match status" value="1"/>
</dbReference>
<evidence type="ECO:0000256" key="3">
    <source>
        <dbReference type="ARBA" id="ARBA00022553"/>
    </source>
</evidence>
<feature type="domain" description="PAS" evidence="6">
    <location>
        <begin position="81"/>
        <end position="117"/>
    </location>
</feature>
<dbReference type="SMART" id="SM00388">
    <property type="entry name" value="HisKA"/>
    <property type="match status" value="1"/>
</dbReference>
<sequence>MLSCAAMKTEKTVPVSMHTMDNVSLAVDQQQLKAAFAQFSQASAQLSGVYQALQQQVHQLTQELALANGELQHELMAKEALSQKLSQLLTALPAGVVTLDQDDRIEQVNPAALRLLGEPLLGCRWWQIEQDRLCPAGVAGEWHFAAETTRVQRVYIESSISVVDQTRILLIHDISEAHAMREQNRRNQRLAAMGEMAAGLAHQLRTPLSTALLYAEHLSSEALSIQARQRFAVKTQERLQHLEQLICNMLQFVKGDSIPTHEVRLSALLSELQWMMTPQLQRADVRLTVTDNSNNVCLHANQDSLCSVLSSLLENALQVSVAGSRITLSCEATEDAVMLTVGDDGPGIEPAVVERLFDPFFTTRSEGTGLGLAIAHDVVRSMRGEIRVASVPGAGSRFTVCLPRKI</sequence>
<evidence type="ECO:0000313" key="7">
    <source>
        <dbReference type="EMBL" id="SCZ84310.1"/>
    </source>
</evidence>
<evidence type="ECO:0000256" key="4">
    <source>
        <dbReference type="SAM" id="Coils"/>
    </source>
</evidence>
<dbReference type="Gene3D" id="1.10.287.130">
    <property type="match status" value="1"/>
</dbReference>
<dbReference type="SUPFAM" id="SSF55874">
    <property type="entry name" value="ATPase domain of HSP90 chaperone/DNA topoisomerase II/histidine kinase"/>
    <property type="match status" value="1"/>
</dbReference>
<dbReference type="InterPro" id="IPR004358">
    <property type="entry name" value="Sig_transdc_His_kin-like_C"/>
</dbReference>
<dbReference type="InterPro" id="IPR036890">
    <property type="entry name" value="HATPase_C_sf"/>
</dbReference>
<keyword evidence="4" id="KW-0175">Coiled coil</keyword>
<dbReference type="PANTHER" id="PTHR43065">
    <property type="entry name" value="SENSOR HISTIDINE KINASE"/>
    <property type="match status" value="1"/>
</dbReference>
<dbReference type="EMBL" id="FMWO01000020">
    <property type="protein sequence ID" value="SCZ84310.1"/>
    <property type="molecule type" value="Genomic_DNA"/>
</dbReference>
<protein>
    <recommendedName>
        <fullName evidence="2">histidine kinase</fullName>
        <ecNumber evidence="2">2.7.13.3</ecNumber>
    </recommendedName>
</protein>
<dbReference type="InterPro" id="IPR000014">
    <property type="entry name" value="PAS"/>
</dbReference>
<dbReference type="CDD" id="cd00075">
    <property type="entry name" value="HATPase"/>
    <property type="match status" value="1"/>
</dbReference>
<evidence type="ECO:0000256" key="1">
    <source>
        <dbReference type="ARBA" id="ARBA00000085"/>
    </source>
</evidence>
<dbReference type="SMART" id="SM00387">
    <property type="entry name" value="HATPase_c"/>
    <property type="match status" value="1"/>
</dbReference>
<dbReference type="AlphaFoldDB" id="A0A1G5SBX6"/>
<dbReference type="InterPro" id="IPR036097">
    <property type="entry name" value="HisK_dim/P_sf"/>
</dbReference>
<dbReference type="GO" id="GO:0000155">
    <property type="term" value="F:phosphorelay sensor kinase activity"/>
    <property type="evidence" value="ECO:0007669"/>
    <property type="project" value="InterPro"/>
</dbReference>